<organism evidence="1 2">
    <name type="scientific">Pythium oligandrum</name>
    <name type="common">Mycoparasitic fungus</name>
    <dbReference type="NCBI Taxonomy" id="41045"/>
    <lineage>
        <taxon>Eukaryota</taxon>
        <taxon>Sar</taxon>
        <taxon>Stramenopiles</taxon>
        <taxon>Oomycota</taxon>
        <taxon>Peronosporomycetes</taxon>
        <taxon>Pythiales</taxon>
        <taxon>Pythiaceae</taxon>
        <taxon>Pythium</taxon>
    </lineage>
</organism>
<dbReference type="InterPro" id="IPR027417">
    <property type="entry name" value="P-loop_NTPase"/>
</dbReference>
<proteinExistence type="predicted"/>
<sequence length="323" mass="35810">MSRAWTADESALDLFARRPVRGFRTGLRFMDDAVIGASMASATVPLSARGDADSSGYQPRQVVEISGDDATPKLLVLLHVVATFLVRSGDREGGHERVYLFDHECDASAPLLFRIVCAKLRARGVDISTAKERARRALERVTLYRCRDTFQWLATLNQLHFELLEATPAPFLLAFHTVGSFQPIDKMVAKSVGDGLALVDQVFVLLKQFIHLHSPFVFATKTTSGAARNGWDTAEFMPRSWSSQVDKRIQLRCGQPPKSEAPRITLFESRSFWQGKSCISTVQVDGLELIEAETESKVPIQTDPPASLALLESDTNAADLWMQ</sequence>
<name>A0A8K1C4A8_PYTOL</name>
<dbReference type="GO" id="GO:0033063">
    <property type="term" value="C:Rad51B-Rad51C-Rad51D-XRCC2 complex"/>
    <property type="evidence" value="ECO:0007669"/>
    <property type="project" value="InterPro"/>
</dbReference>
<dbReference type="AlphaFoldDB" id="A0A8K1C4A8"/>
<dbReference type="PANTHER" id="PTHR46644:SF2">
    <property type="entry name" value="DNA REPAIR PROTEIN XRCC2"/>
    <property type="match status" value="1"/>
</dbReference>
<dbReference type="GO" id="GO:0000724">
    <property type="term" value="P:double-strand break repair via homologous recombination"/>
    <property type="evidence" value="ECO:0007669"/>
    <property type="project" value="InterPro"/>
</dbReference>
<protein>
    <submittedName>
        <fullName evidence="1">Uncharacterized protein</fullName>
    </submittedName>
</protein>
<dbReference type="InterPro" id="IPR030547">
    <property type="entry name" value="XRCC2"/>
</dbReference>
<comment type="caution">
    <text evidence="1">The sequence shown here is derived from an EMBL/GenBank/DDBJ whole genome shotgun (WGS) entry which is preliminary data.</text>
</comment>
<reference evidence="1" key="1">
    <citation type="submission" date="2019-03" db="EMBL/GenBank/DDBJ databases">
        <title>Long read genome sequence of the mycoparasitic Pythium oligandrum ATCC 38472 isolated from sugarbeet rhizosphere.</title>
        <authorList>
            <person name="Gaulin E."/>
        </authorList>
    </citation>
    <scope>NUCLEOTIDE SEQUENCE</scope>
    <source>
        <strain evidence="1">ATCC 38472_TT</strain>
    </source>
</reference>
<dbReference type="OrthoDB" id="420422at2759"/>
<dbReference type="Gene3D" id="3.40.50.300">
    <property type="entry name" value="P-loop containing nucleotide triphosphate hydrolases"/>
    <property type="match status" value="1"/>
</dbReference>
<dbReference type="Proteomes" id="UP000794436">
    <property type="component" value="Unassembled WGS sequence"/>
</dbReference>
<dbReference type="EMBL" id="SPLM01000146">
    <property type="protein sequence ID" value="TMW56194.1"/>
    <property type="molecule type" value="Genomic_DNA"/>
</dbReference>
<accession>A0A8K1C4A8</accession>
<dbReference type="GO" id="GO:0005657">
    <property type="term" value="C:replication fork"/>
    <property type="evidence" value="ECO:0007669"/>
    <property type="project" value="InterPro"/>
</dbReference>
<evidence type="ECO:0000313" key="2">
    <source>
        <dbReference type="Proteomes" id="UP000794436"/>
    </source>
</evidence>
<dbReference type="PANTHER" id="PTHR46644">
    <property type="entry name" value="DNA REPAIR PROTEIN XRCC2"/>
    <property type="match status" value="1"/>
</dbReference>
<evidence type="ECO:0000313" key="1">
    <source>
        <dbReference type="EMBL" id="TMW56194.1"/>
    </source>
</evidence>
<gene>
    <name evidence="1" type="ORF">Poli38472_008842</name>
</gene>
<keyword evidence="2" id="KW-1185">Reference proteome</keyword>